<protein>
    <submittedName>
        <fullName evidence="1">Uncharacterized protein</fullName>
    </submittedName>
</protein>
<dbReference type="EMBL" id="BAAAZR010000031">
    <property type="protein sequence ID" value="GAA3832135.1"/>
    <property type="molecule type" value="Genomic_DNA"/>
</dbReference>
<comment type="caution">
    <text evidence="1">The sequence shown here is derived from an EMBL/GenBank/DDBJ whole genome shotgun (WGS) entry which is preliminary data.</text>
</comment>
<proteinExistence type="predicted"/>
<dbReference type="Proteomes" id="UP001500888">
    <property type="component" value="Unassembled WGS sequence"/>
</dbReference>
<accession>A0ABP7J170</accession>
<keyword evidence="2" id="KW-1185">Reference proteome</keyword>
<organism evidence="1 2">
    <name type="scientific">Sphaerisporangium flaviroseum</name>
    <dbReference type="NCBI Taxonomy" id="509199"/>
    <lineage>
        <taxon>Bacteria</taxon>
        <taxon>Bacillati</taxon>
        <taxon>Actinomycetota</taxon>
        <taxon>Actinomycetes</taxon>
        <taxon>Streptosporangiales</taxon>
        <taxon>Streptosporangiaceae</taxon>
        <taxon>Sphaerisporangium</taxon>
    </lineage>
</organism>
<evidence type="ECO:0000313" key="1">
    <source>
        <dbReference type="EMBL" id="GAA3832135.1"/>
    </source>
</evidence>
<name>A0ABP7J170_9ACTN</name>
<sequence>MPASIEEILPKIPLDRWNAEQLGVEGDVDERTLKSFYAIDADTGLEAELRVLAWILGSYENDLRWAKATADEAPLRPGRWRVTVEWDTRGE</sequence>
<evidence type="ECO:0000313" key="2">
    <source>
        <dbReference type="Proteomes" id="UP001500888"/>
    </source>
</evidence>
<gene>
    <name evidence="1" type="ORF">GCM10022226_61660</name>
</gene>
<dbReference type="RefSeq" id="WP_344948118.1">
    <property type="nucleotide sequence ID" value="NZ_BAAAZR010000031.1"/>
</dbReference>
<reference evidence="2" key="1">
    <citation type="journal article" date="2019" name="Int. J. Syst. Evol. Microbiol.">
        <title>The Global Catalogue of Microorganisms (GCM) 10K type strain sequencing project: providing services to taxonomists for standard genome sequencing and annotation.</title>
        <authorList>
            <consortium name="The Broad Institute Genomics Platform"/>
            <consortium name="The Broad Institute Genome Sequencing Center for Infectious Disease"/>
            <person name="Wu L."/>
            <person name="Ma J."/>
        </authorList>
    </citation>
    <scope>NUCLEOTIDE SEQUENCE [LARGE SCALE GENOMIC DNA]</scope>
    <source>
        <strain evidence="2">JCM 16908</strain>
    </source>
</reference>